<dbReference type="EMBL" id="CP007739">
    <property type="protein sequence ID" value="AIE59365.1"/>
    <property type="molecule type" value="Genomic_DNA"/>
</dbReference>
<dbReference type="KEGG" id="bmet:BMMGA3_04635"/>
<organism evidence="1 2">
    <name type="scientific">Bacillus methanolicus (strain MGA3 / ATCC 53907)</name>
    <dbReference type="NCBI Taxonomy" id="796606"/>
    <lineage>
        <taxon>Bacteria</taxon>
        <taxon>Bacillati</taxon>
        <taxon>Bacillota</taxon>
        <taxon>Bacilli</taxon>
        <taxon>Bacillales</taxon>
        <taxon>Bacillaceae</taxon>
        <taxon>Bacillus</taxon>
    </lineage>
</organism>
<dbReference type="OrthoDB" id="2969307at2"/>
<sequence length="162" mass="18836">MKRRRIVTFFMLIMITIVCLFGAGCEGNEVGKKSSLALIKTTNPSPQVIGSKQKDKDVAEKVKKDVMSYKEIYDVAVVKGKKDILVVYKVKHLHRFRMKKIEKNINKILEKKYSDENFTVSSDYKIFLEAVQLKEKMKDPDYSEKDAEKRLKRIISLKKELT</sequence>
<protein>
    <recommendedName>
        <fullName evidence="3">Sporulation protein</fullName>
    </recommendedName>
</protein>
<dbReference type="Proteomes" id="UP000027602">
    <property type="component" value="Chromosome"/>
</dbReference>
<evidence type="ECO:0000313" key="2">
    <source>
        <dbReference type="Proteomes" id="UP000027602"/>
    </source>
</evidence>
<evidence type="ECO:0008006" key="3">
    <source>
        <dbReference type="Google" id="ProtNLM"/>
    </source>
</evidence>
<keyword evidence="2" id="KW-1185">Reference proteome</keyword>
<proteinExistence type="predicted"/>
<reference evidence="1 2" key="1">
    <citation type="journal article" date="2015" name="BMC Genomics">
        <title>Transcriptome analysis of thermophilic methylotrophic Bacillus methanolicus MGA3 using RNA-sequencing provides detailed insights into its previously uncharted transcriptional landscape.</title>
        <authorList>
            <person name="Irla M."/>
            <person name="Neshat A."/>
            <person name="Brautaset T."/>
            <person name="Ruckert C."/>
            <person name="Kalinowski J."/>
            <person name="Wendisch V.F."/>
        </authorList>
    </citation>
    <scope>NUCLEOTIDE SEQUENCE [LARGE SCALE GENOMIC DNA]</scope>
    <source>
        <strain evidence="2">MGA3 / ATCC 53907</strain>
    </source>
</reference>
<dbReference type="PROSITE" id="PS51257">
    <property type="entry name" value="PROKAR_LIPOPROTEIN"/>
    <property type="match status" value="1"/>
</dbReference>
<dbReference type="HOGENOM" id="CLU_142075_0_0_9"/>
<dbReference type="STRING" id="796606.BMMGA3_04635"/>
<dbReference type="RefSeq" id="WP_004433644.1">
    <property type="nucleotide sequence ID" value="NZ_ADWW01000002.1"/>
</dbReference>
<gene>
    <name evidence="1" type="ORF">BMMGA3_04635</name>
</gene>
<evidence type="ECO:0000313" key="1">
    <source>
        <dbReference type="EMBL" id="AIE59365.1"/>
    </source>
</evidence>
<accession>I3E7S6</accession>
<dbReference type="AlphaFoldDB" id="I3E7S6"/>
<dbReference type="eggNOG" id="ENOG5032T3F">
    <property type="taxonomic scope" value="Bacteria"/>
</dbReference>
<name>I3E7S6_BACMM</name>